<gene>
    <name evidence="2" type="ORF">ACFQH5_15805</name>
</gene>
<accession>A0ABW2F3G7</accession>
<dbReference type="SUPFAM" id="SSF47413">
    <property type="entry name" value="lambda repressor-like DNA-binding domains"/>
    <property type="match status" value="1"/>
</dbReference>
<evidence type="ECO:0000259" key="1">
    <source>
        <dbReference type="PROSITE" id="PS50943"/>
    </source>
</evidence>
<dbReference type="SMART" id="SM00530">
    <property type="entry name" value="HTH_XRE"/>
    <property type="match status" value="1"/>
</dbReference>
<dbReference type="InterPro" id="IPR001387">
    <property type="entry name" value="Cro/C1-type_HTH"/>
</dbReference>
<proteinExistence type="predicted"/>
<evidence type="ECO:0000313" key="3">
    <source>
        <dbReference type="Proteomes" id="UP001596411"/>
    </source>
</evidence>
<dbReference type="Gene3D" id="1.10.260.40">
    <property type="entry name" value="lambda repressor-like DNA-binding domains"/>
    <property type="match status" value="1"/>
</dbReference>
<feature type="domain" description="HTH cro/C1-type" evidence="1">
    <location>
        <begin position="8"/>
        <end position="63"/>
    </location>
</feature>
<dbReference type="RefSeq" id="WP_346061918.1">
    <property type="nucleotide sequence ID" value="NZ_BAAADR010000005.1"/>
</dbReference>
<organism evidence="2 3">
    <name type="scientific">Halomonas salifodinae</name>
    <dbReference type="NCBI Taxonomy" id="438745"/>
    <lineage>
        <taxon>Bacteria</taxon>
        <taxon>Pseudomonadati</taxon>
        <taxon>Pseudomonadota</taxon>
        <taxon>Gammaproteobacteria</taxon>
        <taxon>Oceanospirillales</taxon>
        <taxon>Halomonadaceae</taxon>
        <taxon>Halomonas</taxon>
    </lineage>
</organism>
<dbReference type="Pfam" id="PF13560">
    <property type="entry name" value="HTH_31"/>
    <property type="match status" value="1"/>
</dbReference>
<dbReference type="Pfam" id="PF00717">
    <property type="entry name" value="Peptidase_S24"/>
    <property type="match status" value="1"/>
</dbReference>
<name>A0ABW2F3G7_9GAMM</name>
<comment type="caution">
    <text evidence="2">The sequence shown here is derived from an EMBL/GenBank/DDBJ whole genome shotgun (WGS) entry which is preliminary data.</text>
</comment>
<dbReference type="EMBL" id="JBHSZP010000031">
    <property type="protein sequence ID" value="MFC7091016.1"/>
    <property type="molecule type" value="Genomic_DNA"/>
</dbReference>
<dbReference type="PANTHER" id="PTHR33516:SF2">
    <property type="entry name" value="LEXA REPRESSOR-RELATED"/>
    <property type="match status" value="1"/>
</dbReference>
<dbReference type="SUPFAM" id="SSF51306">
    <property type="entry name" value="LexA/Signal peptidase"/>
    <property type="match status" value="1"/>
</dbReference>
<sequence>MESLGDRLRAEMNDKGWSEGELARRSGLKQPTIHRILTGQSKEPRFGNIEKLAFALGVDANWLRTGKGGSTRGVANVSPARQAERVYHYPVVSWIAAGSWSEAVAPYEPGGEQVFEGTDYAAKGSAFWLEVQGDSMTAPAGVSIPQGMMILVDPEVEAVNGSLVVAQVDGGAEATFKKLVIDGGARYLKPLNPAYPVISINGNCEIVGVVVEAKMKLRLTTH</sequence>
<dbReference type="InterPro" id="IPR015927">
    <property type="entry name" value="Peptidase_S24_S26A/B/C"/>
</dbReference>
<dbReference type="Proteomes" id="UP001596411">
    <property type="component" value="Unassembled WGS sequence"/>
</dbReference>
<dbReference type="CDD" id="cd06529">
    <property type="entry name" value="S24_LexA-like"/>
    <property type="match status" value="1"/>
</dbReference>
<keyword evidence="3" id="KW-1185">Reference proteome</keyword>
<dbReference type="InterPro" id="IPR039418">
    <property type="entry name" value="LexA-like"/>
</dbReference>
<dbReference type="PROSITE" id="PS50943">
    <property type="entry name" value="HTH_CROC1"/>
    <property type="match status" value="1"/>
</dbReference>
<dbReference type="InterPro" id="IPR036286">
    <property type="entry name" value="LexA/Signal_pep-like_sf"/>
</dbReference>
<dbReference type="InterPro" id="IPR050077">
    <property type="entry name" value="LexA_repressor"/>
</dbReference>
<protein>
    <submittedName>
        <fullName evidence="2">LexA family transcriptional regulator</fullName>
    </submittedName>
</protein>
<reference evidence="3" key="1">
    <citation type="journal article" date="2019" name="Int. J. Syst. Evol. Microbiol.">
        <title>The Global Catalogue of Microorganisms (GCM) 10K type strain sequencing project: providing services to taxonomists for standard genome sequencing and annotation.</title>
        <authorList>
            <consortium name="The Broad Institute Genomics Platform"/>
            <consortium name="The Broad Institute Genome Sequencing Center for Infectious Disease"/>
            <person name="Wu L."/>
            <person name="Ma J."/>
        </authorList>
    </citation>
    <scope>NUCLEOTIDE SEQUENCE [LARGE SCALE GENOMIC DNA]</scope>
    <source>
        <strain evidence="3">CGMCC 1.13666</strain>
    </source>
</reference>
<dbReference type="PANTHER" id="PTHR33516">
    <property type="entry name" value="LEXA REPRESSOR"/>
    <property type="match status" value="1"/>
</dbReference>
<evidence type="ECO:0000313" key="2">
    <source>
        <dbReference type="EMBL" id="MFC7091016.1"/>
    </source>
</evidence>
<dbReference type="Gene3D" id="2.10.109.10">
    <property type="entry name" value="Umud Fragment, subunit A"/>
    <property type="match status" value="1"/>
</dbReference>
<dbReference type="InterPro" id="IPR010982">
    <property type="entry name" value="Lambda_DNA-bd_dom_sf"/>
</dbReference>
<dbReference type="CDD" id="cd00093">
    <property type="entry name" value="HTH_XRE"/>
    <property type="match status" value="1"/>
</dbReference>